<dbReference type="RefSeq" id="WP_106480137.1">
    <property type="nucleotide sequence ID" value="NZ_CP032819.1"/>
</dbReference>
<dbReference type="Proteomes" id="UP000270673">
    <property type="component" value="Chromosome"/>
</dbReference>
<dbReference type="CDD" id="cd06268">
    <property type="entry name" value="PBP1_ABC_transporter_LIVBP-like"/>
    <property type="match status" value="1"/>
</dbReference>
<evidence type="ECO:0000256" key="3">
    <source>
        <dbReference type="SAM" id="SignalP"/>
    </source>
</evidence>
<evidence type="ECO:0000256" key="2">
    <source>
        <dbReference type="ARBA" id="ARBA00022729"/>
    </source>
</evidence>
<evidence type="ECO:0000256" key="1">
    <source>
        <dbReference type="ARBA" id="ARBA00010062"/>
    </source>
</evidence>
<dbReference type="Gene3D" id="3.10.350.10">
    <property type="entry name" value="LysM domain"/>
    <property type="match status" value="1"/>
</dbReference>
<evidence type="ECO:0000313" key="6">
    <source>
        <dbReference type="EMBL" id="AZS29391.1"/>
    </source>
</evidence>
<dbReference type="InterPro" id="IPR001387">
    <property type="entry name" value="Cro/C1-type_HTH"/>
</dbReference>
<dbReference type="SMART" id="SM00257">
    <property type="entry name" value="LysM"/>
    <property type="match status" value="2"/>
</dbReference>
<dbReference type="Pfam" id="PF13458">
    <property type="entry name" value="Peripla_BP_6"/>
    <property type="match status" value="1"/>
</dbReference>
<accession>A0A3S9VSG0</accession>
<evidence type="ECO:0000313" key="7">
    <source>
        <dbReference type="Proteomes" id="UP000270673"/>
    </source>
</evidence>
<dbReference type="PANTHER" id="PTHR33734">
    <property type="entry name" value="LYSM DOMAIN-CONTAINING GPI-ANCHORED PROTEIN 2"/>
    <property type="match status" value="1"/>
</dbReference>
<dbReference type="AlphaFoldDB" id="A0A3S9VSG0"/>
<dbReference type="Gene3D" id="3.40.50.2300">
    <property type="match status" value="1"/>
</dbReference>
<sequence length="592" mass="67558">MVRFVLVCLLLGLTANVGAQEIKIEKSTEKIVYQGKSYYLHTVKAKETLFSICKAYGVSVDEVKVLNDKKENALSIGEVLRIPVVEPFKSIDDKFYYHRMKPKETLYSLSRKFNIKMKRILKDNPEYDVSRPIAEGSVVKLALKQIDRNVLEAELRWEKRQAKEIQQVRSEEMEKYEESYPNTFPPARDSLEGMEQQAVGDTLFIVPDIAHEQRHVKVALMLPLYVKENKLPLSEEEIPVDTLGVNIRNERWRLSSRTEPFLQFYQGVLMAVDSLKRLGYTIELHVYDTERDPNTVQSLVGELNLLSPDLIIGPVYPNTYKAVAEQLGNRTIPMIFPLSSRGGDSLRFPNFVQLNTSTASLVEEMADWIVANGAQAHLINIIPDGGARAGDESRLTNLVQNRLQENGMSDMTNCQWRPQMHLDSLRKIMKPGVENIILFPTINEAAASRTLPVLSALADQFRITVIGFPDWLKFTSIDEEVLFKLNVKMMTNSYVDYQGDVAKKFSAKHRNYFYSEPSNVANRAFDMVMCFIPLVDAERGNTLNALREKDISGAFTRFRFHPASGLDGLENRGLYLLNYNRNFEIIVKPIIK</sequence>
<dbReference type="PROSITE" id="PS50943">
    <property type="entry name" value="HTH_CROC1"/>
    <property type="match status" value="1"/>
</dbReference>
<name>A0A3S9VSG0_9BACT</name>
<dbReference type="InterPro" id="IPR028081">
    <property type="entry name" value="Leu-bd"/>
</dbReference>
<dbReference type="InterPro" id="IPR018392">
    <property type="entry name" value="LysM"/>
</dbReference>
<dbReference type="PROSITE" id="PS51782">
    <property type="entry name" value="LYSM"/>
    <property type="match status" value="2"/>
</dbReference>
<dbReference type="CDD" id="cd00118">
    <property type="entry name" value="LysM"/>
    <property type="match status" value="1"/>
</dbReference>
<keyword evidence="2 3" id="KW-0732">Signal</keyword>
<reference evidence="6 7" key="1">
    <citation type="submission" date="2018-10" db="EMBL/GenBank/DDBJ databases">
        <title>Butyricimonas faecalis sp. nov., isolated from human faeces and emended description of the genus Butyricimonas.</title>
        <authorList>
            <person name="Le Roy T."/>
            <person name="Van der Smissen P."/>
            <person name="Paquot A."/>
            <person name="Delzenne N."/>
            <person name="Muccioli G."/>
            <person name="Collet J.-F."/>
            <person name="Cani P.D."/>
        </authorList>
    </citation>
    <scope>NUCLEOTIDE SEQUENCE [LARGE SCALE GENOMIC DNA]</scope>
    <source>
        <strain evidence="6 7">H184</strain>
    </source>
</reference>
<dbReference type="KEGG" id="buy:D8S85_07315"/>
<feature type="domain" description="HTH cro/C1-type" evidence="4">
    <location>
        <begin position="47"/>
        <end position="63"/>
    </location>
</feature>
<feature type="signal peptide" evidence="3">
    <location>
        <begin position="1"/>
        <end position="19"/>
    </location>
</feature>
<organism evidence="6 7">
    <name type="scientific">Butyricimonas faecalis</name>
    <dbReference type="NCBI Taxonomy" id="2093856"/>
    <lineage>
        <taxon>Bacteria</taxon>
        <taxon>Pseudomonadati</taxon>
        <taxon>Bacteroidota</taxon>
        <taxon>Bacteroidia</taxon>
        <taxon>Bacteroidales</taxon>
        <taxon>Odoribacteraceae</taxon>
        <taxon>Butyricimonas</taxon>
    </lineage>
</organism>
<dbReference type="PANTHER" id="PTHR33734:SF22">
    <property type="entry name" value="MEMBRANE-BOUND LYTIC MUREIN TRANSGLYCOSYLASE D"/>
    <property type="match status" value="1"/>
</dbReference>
<dbReference type="SUPFAM" id="SSF53822">
    <property type="entry name" value="Periplasmic binding protein-like I"/>
    <property type="match status" value="1"/>
</dbReference>
<protein>
    <submittedName>
        <fullName evidence="6">LysM peptidoglycan-binding domain-containing protein</fullName>
    </submittedName>
</protein>
<dbReference type="SUPFAM" id="SSF54106">
    <property type="entry name" value="LysM domain"/>
    <property type="match status" value="1"/>
</dbReference>
<keyword evidence="7" id="KW-1185">Reference proteome</keyword>
<dbReference type="GO" id="GO:0008932">
    <property type="term" value="F:lytic endotransglycosylase activity"/>
    <property type="evidence" value="ECO:0007669"/>
    <property type="project" value="TreeGrafter"/>
</dbReference>
<feature type="domain" description="LysM" evidence="5">
    <location>
        <begin position="39"/>
        <end position="82"/>
    </location>
</feature>
<dbReference type="InterPro" id="IPR028082">
    <property type="entry name" value="Peripla_BP_I"/>
</dbReference>
<feature type="domain" description="LysM" evidence="5">
    <location>
        <begin position="96"/>
        <end position="141"/>
    </location>
</feature>
<evidence type="ECO:0000259" key="5">
    <source>
        <dbReference type="PROSITE" id="PS51782"/>
    </source>
</evidence>
<dbReference type="OrthoDB" id="2149800at2"/>
<gene>
    <name evidence="6" type="ORF">D8S85_07315</name>
</gene>
<feature type="chain" id="PRO_5019552907" evidence="3">
    <location>
        <begin position="20"/>
        <end position="592"/>
    </location>
</feature>
<dbReference type="EMBL" id="CP032819">
    <property type="protein sequence ID" value="AZS29391.1"/>
    <property type="molecule type" value="Genomic_DNA"/>
</dbReference>
<comment type="similarity">
    <text evidence="1">Belongs to the leucine-binding protein family.</text>
</comment>
<proteinExistence type="inferred from homology"/>
<dbReference type="Pfam" id="PF01476">
    <property type="entry name" value="LysM"/>
    <property type="match status" value="2"/>
</dbReference>
<evidence type="ECO:0000259" key="4">
    <source>
        <dbReference type="PROSITE" id="PS50943"/>
    </source>
</evidence>
<dbReference type="InterPro" id="IPR036779">
    <property type="entry name" value="LysM_dom_sf"/>
</dbReference>